<feature type="compositionally biased region" description="Basic residues" evidence="1">
    <location>
        <begin position="104"/>
        <end position="117"/>
    </location>
</feature>
<evidence type="ECO:0000313" key="2">
    <source>
        <dbReference type="EMBL" id="KPI40615.1"/>
    </source>
</evidence>
<organism evidence="2 3">
    <name type="scientific">Cyphellophora attinorum</name>
    <dbReference type="NCBI Taxonomy" id="1664694"/>
    <lineage>
        <taxon>Eukaryota</taxon>
        <taxon>Fungi</taxon>
        <taxon>Dikarya</taxon>
        <taxon>Ascomycota</taxon>
        <taxon>Pezizomycotina</taxon>
        <taxon>Eurotiomycetes</taxon>
        <taxon>Chaetothyriomycetidae</taxon>
        <taxon>Chaetothyriales</taxon>
        <taxon>Cyphellophoraceae</taxon>
        <taxon>Cyphellophora</taxon>
    </lineage>
</organism>
<sequence length="422" mass="47050">MGSYHDQIIALMGAAPGANPFTDDAVETSAAPTPVTMQVPIPGNTIAETPIENRMEMTTETRLPFEIEMFGEPEPARSGPNRRPPRRAAAPTKMPGVGPPIRAVARKTSRAVQKKRERSPEEESEDEQSSTDSDNDKRLKEARKRLQYTKRQRQKRVKRVPQSESEDEDSEEEEMVRRKSKGKQVKKREVRTPSFSSLSSFEEPQKKKKAPKANGKMTDAKRKSTNASLLLKRKGKGRAIPKRVEDSDAADLMVWQWRHAGRTWPEIRAEWTRMTGQVPGRSSLSVRMAKMQDNFIDNGGADDLLLIKLKEDAENDLETKRWELVAKKWKEENPGTKQTAKTLKKRFVAIKESGWKLGRSVEDGKDPLTVAGAIKRDGGVPMLGVDVDDDETEDEIKDEDDGEGAGMGSDAGGDEQNGNGSD</sequence>
<keyword evidence="3" id="KW-1185">Reference proteome</keyword>
<dbReference type="Proteomes" id="UP000038010">
    <property type="component" value="Unassembled WGS sequence"/>
</dbReference>
<evidence type="ECO:0000256" key="1">
    <source>
        <dbReference type="SAM" id="MobiDB-lite"/>
    </source>
</evidence>
<feature type="compositionally biased region" description="Acidic residues" evidence="1">
    <location>
        <begin position="120"/>
        <end position="129"/>
    </location>
</feature>
<feature type="compositionally biased region" description="Basic residues" evidence="1">
    <location>
        <begin position="140"/>
        <end position="159"/>
    </location>
</feature>
<feature type="region of interest" description="Disordered" evidence="1">
    <location>
        <begin position="372"/>
        <end position="422"/>
    </location>
</feature>
<reference evidence="2 3" key="1">
    <citation type="submission" date="2015-06" db="EMBL/GenBank/DDBJ databases">
        <title>Draft genome of the ant-associated black yeast Phialophora attae CBS 131958.</title>
        <authorList>
            <person name="Moreno L.F."/>
            <person name="Stielow B.J."/>
            <person name="de Hoog S."/>
            <person name="Vicente V.A."/>
            <person name="Weiss V.A."/>
            <person name="de Vries M."/>
            <person name="Cruz L.M."/>
            <person name="Souza E.M."/>
        </authorList>
    </citation>
    <scope>NUCLEOTIDE SEQUENCE [LARGE SCALE GENOMIC DNA]</scope>
    <source>
        <strain evidence="2 3">CBS 131958</strain>
    </source>
</reference>
<dbReference type="STRING" id="1664694.A0A0N1NYQ8"/>
<protein>
    <submittedName>
        <fullName evidence="2">Uncharacterized protein</fullName>
    </submittedName>
</protein>
<dbReference type="VEuPathDB" id="FungiDB:AB675_10698"/>
<dbReference type="RefSeq" id="XP_018000578.1">
    <property type="nucleotide sequence ID" value="XM_018139486.1"/>
</dbReference>
<feature type="compositionally biased region" description="Basic residues" evidence="1">
    <location>
        <begin position="178"/>
        <end position="189"/>
    </location>
</feature>
<proteinExistence type="predicted"/>
<dbReference type="EMBL" id="LFJN01000011">
    <property type="protein sequence ID" value="KPI40615.1"/>
    <property type="molecule type" value="Genomic_DNA"/>
</dbReference>
<feature type="compositionally biased region" description="Low complexity" evidence="1">
    <location>
        <begin position="76"/>
        <end position="91"/>
    </location>
</feature>
<feature type="compositionally biased region" description="Acidic residues" evidence="1">
    <location>
        <begin position="386"/>
        <end position="403"/>
    </location>
</feature>
<comment type="caution">
    <text evidence="2">The sequence shown here is derived from an EMBL/GenBank/DDBJ whole genome shotgun (WGS) entry which is preliminary data.</text>
</comment>
<feature type="compositionally biased region" description="Low complexity" evidence="1">
    <location>
        <begin position="193"/>
        <end position="202"/>
    </location>
</feature>
<dbReference type="GeneID" id="28731366"/>
<dbReference type="OrthoDB" id="5375264at2759"/>
<evidence type="ECO:0000313" key="3">
    <source>
        <dbReference type="Proteomes" id="UP000038010"/>
    </source>
</evidence>
<name>A0A0N1NYQ8_9EURO</name>
<accession>A0A0N1NYQ8</accession>
<gene>
    <name evidence="2" type="ORF">AB675_10698</name>
</gene>
<feature type="region of interest" description="Disordered" evidence="1">
    <location>
        <begin position="71"/>
        <end position="242"/>
    </location>
</feature>
<feature type="compositionally biased region" description="Acidic residues" evidence="1">
    <location>
        <begin position="164"/>
        <end position="174"/>
    </location>
</feature>
<dbReference type="AlphaFoldDB" id="A0A0N1NYQ8"/>
<feature type="compositionally biased region" description="Basic residues" evidence="1">
    <location>
        <begin position="231"/>
        <end position="241"/>
    </location>
</feature>